<proteinExistence type="predicted"/>
<dbReference type="OrthoDB" id="10539620at2759"/>
<evidence type="ECO:0000313" key="2">
    <source>
        <dbReference type="EMBL" id="KAG7655936.1"/>
    </source>
</evidence>
<organism evidence="2 3">
    <name type="scientific">Arabidopsis suecica</name>
    <name type="common">Swedish thale-cress</name>
    <name type="synonym">Cardaminopsis suecica</name>
    <dbReference type="NCBI Taxonomy" id="45249"/>
    <lineage>
        <taxon>Eukaryota</taxon>
        <taxon>Viridiplantae</taxon>
        <taxon>Streptophyta</taxon>
        <taxon>Embryophyta</taxon>
        <taxon>Tracheophyta</taxon>
        <taxon>Spermatophyta</taxon>
        <taxon>Magnoliopsida</taxon>
        <taxon>eudicotyledons</taxon>
        <taxon>Gunneridae</taxon>
        <taxon>Pentapetalae</taxon>
        <taxon>rosids</taxon>
        <taxon>malvids</taxon>
        <taxon>Brassicales</taxon>
        <taxon>Brassicaceae</taxon>
        <taxon>Camelineae</taxon>
        <taxon>Arabidopsis</taxon>
    </lineage>
</organism>
<comment type="caution">
    <text evidence="2">The sequence shown here is derived from an EMBL/GenBank/DDBJ whole genome shotgun (WGS) entry which is preliminary data.</text>
</comment>
<reference evidence="2 3" key="1">
    <citation type="submission" date="2020-12" db="EMBL/GenBank/DDBJ databases">
        <title>Concerted genomic and epigenomic changes stabilize Arabidopsis allopolyploids.</title>
        <authorList>
            <person name="Chen Z."/>
        </authorList>
    </citation>
    <scope>NUCLEOTIDE SEQUENCE [LARGE SCALE GENOMIC DNA]</scope>
    <source>
        <strain evidence="2">As9502</strain>
        <tissue evidence="2">Leaf</tissue>
    </source>
</reference>
<accession>A0A8T2H8Z3</accession>
<protein>
    <submittedName>
        <fullName evidence="2">Uncharacterized protein</fullName>
    </submittedName>
</protein>
<feature type="region of interest" description="Disordered" evidence="1">
    <location>
        <begin position="115"/>
        <end position="151"/>
    </location>
</feature>
<sequence>MENLVAKLLCKAVAKSVEEEEVGLDNLETTNVDVDEEFVPHSLDEAKAVVDVVDVEEEVGPVGLETAKAVVDVEKEFGPRATGVKCKLVAFSIGQNEQSLVKYYDLITEAAEFKKKKNEDDKKKKTDEDEKKKKTQVEEEDNEKKENAEEK</sequence>
<keyword evidence="3" id="KW-1185">Reference proteome</keyword>
<gene>
    <name evidence="2" type="ORF">ISN44_As01g029680</name>
</gene>
<evidence type="ECO:0000256" key="1">
    <source>
        <dbReference type="SAM" id="MobiDB-lite"/>
    </source>
</evidence>
<evidence type="ECO:0000313" key="3">
    <source>
        <dbReference type="Proteomes" id="UP000694251"/>
    </source>
</evidence>
<dbReference type="EMBL" id="JAEFBJ010000001">
    <property type="protein sequence ID" value="KAG7655936.1"/>
    <property type="molecule type" value="Genomic_DNA"/>
</dbReference>
<dbReference type="Proteomes" id="UP000694251">
    <property type="component" value="Chromosome 1"/>
</dbReference>
<dbReference type="AlphaFoldDB" id="A0A8T2H8Z3"/>
<name>A0A8T2H8Z3_ARASU</name>